<name>A0A1Y1QVH0_9GAMM</name>
<comment type="caution">
    <text evidence="1">The sequence shown here is derived from an EMBL/GenBank/DDBJ whole genome shotgun (WGS) entry which is preliminary data.</text>
</comment>
<evidence type="ECO:0000313" key="2">
    <source>
        <dbReference type="Proteomes" id="UP000192491"/>
    </source>
</evidence>
<sequence>MLTLIPHPTTPCAAVESLQVSVAQTTDHWYLRYVLHGDLSQLRIPAPQPPHLTDGLWEHTCFEIFIGEISNNAYYELNFSPSGQWAVYAFSDYRQRTERCRVGQTPRMVTTQTAQQLCLDIHVAAATTPARIGVSAVIETAQGEKTYWALAHPSVRPDFHHGDGFTHAIGY</sequence>
<organism evidence="1 2">
    <name type="scientific">Thiothrix lacustris</name>
    <dbReference type="NCBI Taxonomy" id="525917"/>
    <lineage>
        <taxon>Bacteria</taxon>
        <taxon>Pseudomonadati</taxon>
        <taxon>Pseudomonadota</taxon>
        <taxon>Gammaproteobacteria</taxon>
        <taxon>Thiotrichales</taxon>
        <taxon>Thiotrichaceae</taxon>
        <taxon>Thiothrix</taxon>
    </lineage>
</organism>
<reference evidence="1 2" key="1">
    <citation type="submission" date="2017-01" db="EMBL/GenBank/DDBJ databases">
        <title>Novel large sulfur bacteria in the metagenomes of groundwater-fed chemosynthetic microbial mats in the Lake Huron basin.</title>
        <authorList>
            <person name="Sharrar A.M."/>
            <person name="Flood B.E."/>
            <person name="Bailey J.V."/>
            <person name="Jones D.S."/>
            <person name="Biddanda B."/>
            <person name="Ruberg S.A."/>
            <person name="Marcus D.N."/>
            <person name="Dick G.J."/>
        </authorList>
    </citation>
    <scope>NUCLEOTIDE SEQUENCE [LARGE SCALE GENOMIC DNA]</scope>
    <source>
        <strain evidence="1">A8</strain>
    </source>
</reference>
<protein>
    <recommendedName>
        <fullName evidence="3">DOMON-like domain-containing protein</fullName>
    </recommendedName>
</protein>
<gene>
    <name evidence="1" type="ORF">BWK73_08580</name>
</gene>
<dbReference type="AlphaFoldDB" id="A0A1Y1QVH0"/>
<evidence type="ECO:0000313" key="1">
    <source>
        <dbReference type="EMBL" id="OQX14841.1"/>
    </source>
</evidence>
<proteinExistence type="predicted"/>
<evidence type="ECO:0008006" key="3">
    <source>
        <dbReference type="Google" id="ProtNLM"/>
    </source>
</evidence>
<accession>A0A1Y1QVH0</accession>
<dbReference type="Proteomes" id="UP000192491">
    <property type="component" value="Unassembled WGS sequence"/>
</dbReference>
<dbReference type="CDD" id="cd09627">
    <property type="entry name" value="DOMON_murB_like"/>
    <property type="match status" value="1"/>
</dbReference>
<dbReference type="EMBL" id="MTEJ01000023">
    <property type="protein sequence ID" value="OQX14841.1"/>
    <property type="molecule type" value="Genomic_DNA"/>
</dbReference>
<dbReference type="Gene3D" id="2.60.40.1190">
    <property type="match status" value="1"/>
</dbReference>